<dbReference type="InterPro" id="IPR010344">
    <property type="entry name" value="YbjH"/>
</dbReference>
<reference evidence="2 3" key="1">
    <citation type="journal article" date="2014" name="Genome Announc.">
        <title>Draft Genome Sequence of the Agar-Degrading Bacterium Catenovulum sp. Strain DS-2, Isolated from Intestines of Haliotis diversicolor.</title>
        <authorList>
            <person name="Shan D."/>
            <person name="Li X."/>
            <person name="Gu Z."/>
            <person name="Wei G."/>
            <person name="Gao Z."/>
            <person name="Shao Z."/>
        </authorList>
    </citation>
    <scope>NUCLEOTIDE SEQUENCE [LARGE SCALE GENOMIC DNA]</scope>
    <source>
        <strain evidence="2 3">DS-2</strain>
    </source>
</reference>
<organism evidence="2 3">
    <name type="scientific">Catenovulum agarivorans DS-2</name>
    <dbReference type="NCBI Taxonomy" id="1328313"/>
    <lineage>
        <taxon>Bacteria</taxon>
        <taxon>Pseudomonadati</taxon>
        <taxon>Pseudomonadota</taxon>
        <taxon>Gammaproteobacteria</taxon>
        <taxon>Alteromonadales</taxon>
        <taxon>Alteromonadaceae</taxon>
        <taxon>Catenovulum</taxon>
    </lineage>
</organism>
<evidence type="ECO:0000313" key="3">
    <source>
        <dbReference type="Proteomes" id="UP000019276"/>
    </source>
</evidence>
<comment type="caution">
    <text evidence="2">The sequence shown here is derived from an EMBL/GenBank/DDBJ whole genome shotgun (WGS) entry which is preliminary data.</text>
</comment>
<dbReference type="RefSeq" id="WP_081754321.1">
    <property type="nucleotide sequence ID" value="NZ_ARZY01000045.1"/>
</dbReference>
<dbReference type="eggNOG" id="ENOG502Z9HX">
    <property type="taxonomic scope" value="Bacteria"/>
</dbReference>
<dbReference type="PROSITE" id="PS51257">
    <property type="entry name" value="PROKAR_LIPOPROTEIN"/>
    <property type="match status" value="1"/>
</dbReference>
<keyword evidence="3" id="KW-1185">Reference proteome</keyword>
<dbReference type="AlphaFoldDB" id="W7QSW3"/>
<name>W7QSW3_9ALTE</name>
<protein>
    <recommendedName>
        <fullName evidence="4">Lipoprotein</fullName>
    </recommendedName>
</protein>
<keyword evidence="1" id="KW-0732">Signal</keyword>
<proteinExistence type="predicted"/>
<feature type="chain" id="PRO_5004901689" description="Lipoprotein" evidence="1">
    <location>
        <begin position="36"/>
        <end position="725"/>
    </location>
</feature>
<evidence type="ECO:0008006" key="4">
    <source>
        <dbReference type="Google" id="ProtNLM"/>
    </source>
</evidence>
<gene>
    <name evidence="2" type="ORF">DS2_17170</name>
</gene>
<evidence type="ECO:0000313" key="2">
    <source>
        <dbReference type="EMBL" id="EWH08490.1"/>
    </source>
</evidence>
<evidence type="ECO:0000256" key="1">
    <source>
        <dbReference type="SAM" id="SignalP"/>
    </source>
</evidence>
<accession>W7QSW3</accession>
<dbReference type="STRING" id="1328313.DS2_17170"/>
<dbReference type="Pfam" id="PF06082">
    <property type="entry name" value="YjbH"/>
    <property type="match status" value="1"/>
</dbReference>
<dbReference type="OrthoDB" id="101884at2"/>
<sequence length="725" mass="80410">MRVFKLSVLSNAVASSTFTSCIVASTFAVVSSANAGSVNNGSSSDAKRPDVTTSFQGFSGYFNVPSAYNFGDGEIIFTHGNQSELSGHYTSTPNFHFAAGLSDYLEVTGRNSAYANTTTKGSDLSANIKFTLPYIPEDWFKLAVGIQDLGGALDRYDGKYAVLSKYFVDFNLDASIGVGATDSGLGRMDGVFGAVKWQPYEWGALLAEYDAVSANYGVELSTPKDWLGGNTRFFAKAMLGASEDNLTNHTYWGIGVSTNMYQTRAAITPALAENVIQTGIKQVETPSAQQAEPLLLIRQALRKRRFTDFKLGLNQAGSHLTLRVENNRYSGNHIDTFSVVMAIVAQYAPQQLESFAVEITQAGIVVDSVSSSVVAYRNFLKGGELQITAGNQAADTTWLDQDSSFWLKPKITLYPHVNSTVGTELGMLDYSIALATHAELPIPLWPGLTATAFHLLQLVESEDFRDGNGFAGNRQQTGLYNFTLNQAFNLPFNTMGLVTYGRFSQDYTVTSGELGWQSDSGQHQLFLYTGNYKYSGESELGYNPTCVRDPSKALFECYGELPKYRDRNVSLVKYRYYSPWLNTSFLAKYGTYWAGDTGLDLLVSRYFDDFEVNLSFKATRDPVEGLNSAFVYTDTYQKTIGLGFTYNFGARKDVNTRYANVRMRADWNYSLHTLVGEEHNGLTFGLADEARTFYHLDNHFNNFGRKGTSYLQRHQDRLRSAYFEL</sequence>
<feature type="signal peptide" evidence="1">
    <location>
        <begin position="1"/>
        <end position="35"/>
    </location>
</feature>
<dbReference type="Proteomes" id="UP000019276">
    <property type="component" value="Unassembled WGS sequence"/>
</dbReference>
<dbReference type="EMBL" id="ARZY01000045">
    <property type="protein sequence ID" value="EWH08490.1"/>
    <property type="molecule type" value="Genomic_DNA"/>
</dbReference>